<gene>
    <name evidence="1" type="ORF">QR680_004211</name>
</gene>
<dbReference type="EMBL" id="JAUCMV010000003">
    <property type="protein sequence ID" value="KAK0408866.1"/>
    <property type="molecule type" value="Genomic_DNA"/>
</dbReference>
<name>A0AA39HPD7_9BILA</name>
<proteinExistence type="predicted"/>
<organism evidence="1 2">
    <name type="scientific">Steinernema hermaphroditum</name>
    <dbReference type="NCBI Taxonomy" id="289476"/>
    <lineage>
        <taxon>Eukaryota</taxon>
        <taxon>Metazoa</taxon>
        <taxon>Ecdysozoa</taxon>
        <taxon>Nematoda</taxon>
        <taxon>Chromadorea</taxon>
        <taxon>Rhabditida</taxon>
        <taxon>Tylenchina</taxon>
        <taxon>Panagrolaimomorpha</taxon>
        <taxon>Strongyloidoidea</taxon>
        <taxon>Steinernematidae</taxon>
        <taxon>Steinernema</taxon>
    </lineage>
</organism>
<dbReference type="Proteomes" id="UP001175271">
    <property type="component" value="Unassembled WGS sequence"/>
</dbReference>
<protein>
    <submittedName>
        <fullName evidence="1">Uncharacterized protein</fullName>
    </submittedName>
</protein>
<reference evidence="1" key="1">
    <citation type="submission" date="2023-06" db="EMBL/GenBank/DDBJ databases">
        <title>Genomic analysis of the entomopathogenic nematode Steinernema hermaphroditum.</title>
        <authorList>
            <person name="Schwarz E.M."/>
            <person name="Heppert J.K."/>
            <person name="Baniya A."/>
            <person name="Schwartz H.T."/>
            <person name="Tan C.-H."/>
            <person name="Antoshechkin I."/>
            <person name="Sternberg P.W."/>
            <person name="Goodrich-Blair H."/>
            <person name="Dillman A.R."/>
        </authorList>
    </citation>
    <scope>NUCLEOTIDE SEQUENCE</scope>
    <source>
        <strain evidence="1">PS9179</strain>
        <tissue evidence="1">Whole animal</tissue>
    </source>
</reference>
<keyword evidence="2" id="KW-1185">Reference proteome</keyword>
<evidence type="ECO:0000313" key="1">
    <source>
        <dbReference type="EMBL" id="KAK0408866.1"/>
    </source>
</evidence>
<accession>A0AA39HPD7</accession>
<evidence type="ECO:0000313" key="2">
    <source>
        <dbReference type="Proteomes" id="UP001175271"/>
    </source>
</evidence>
<dbReference type="AlphaFoldDB" id="A0AA39HPD7"/>
<sequence>MDELPFDFYDGVFGQLPKKDLQTSLDLSGVLGAVAAEHCEKRRELSLWVRLSADLNLCSFVLGDNDVSLSDLRPKYDRIVAFTLLDHSVWNMYEANLSFEDTLKKVAFALRFVANCSFWSGAYSELFCKPFFRLLRRFRVFKKVTTSDLGKQCRKFVKKQAASGFLEELWLNEGSWPNEFNALLRSYIKTPKFYQLHCKSRSITFDFETVSTLLERWATGQLRRLSLDIYVSFGKERLVKFLHKLGCTSKKQTFKLAGRSSLKMTFKDNYINLDVDFV</sequence>
<comment type="caution">
    <text evidence="1">The sequence shown here is derived from an EMBL/GenBank/DDBJ whole genome shotgun (WGS) entry which is preliminary data.</text>
</comment>